<evidence type="ECO:0000259" key="2">
    <source>
        <dbReference type="Pfam" id="PF12172"/>
    </source>
</evidence>
<gene>
    <name evidence="3" type="ORF">ACAM_1498</name>
</gene>
<dbReference type="Proteomes" id="UP000016887">
    <property type="component" value="Chromosome"/>
</dbReference>
<name>U3TBQ2_9CREN</name>
<feature type="domain" description="ChsH2 C-terminal OB-fold" evidence="1">
    <location>
        <begin position="83"/>
        <end position="162"/>
    </location>
</feature>
<dbReference type="Pfam" id="PF12172">
    <property type="entry name" value="zf-ChsH2"/>
    <property type="match status" value="1"/>
</dbReference>
<reference evidence="3 4" key="1">
    <citation type="journal article" date="2013" name="Appl. Environ. Microbiol.">
        <title>Variation of the Virus-Related Elements within Syntenic Genomes of the Hyperthermophilic Archaeon Aeropyrum.</title>
        <authorList>
            <person name="Daifuku T."/>
            <person name="Yoshida T."/>
            <person name="Kitamura T."/>
            <person name="Kawaichi S."/>
            <person name="Inoue T."/>
            <person name="Nomura K."/>
            <person name="Yoshida Y."/>
            <person name="Kuno S."/>
            <person name="Sako Y."/>
        </authorList>
    </citation>
    <scope>NUCLEOTIDE SEQUENCE [LARGE SCALE GENOMIC DNA]</scope>
    <source>
        <strain evidence="3 4">SY1</strain>
    </source>
</reference>
<dbReference type="Pfam" id="PF01796">
    <property type="entry name" value="OB_ChsH2_C"/>
    <property type="match status" value="1"/>
</dbReference>
<dbReference type="PANTHER" id="PTHR34075:SF4">
    <property type="entry name" value="DUF35 DOMAIN-CONTAINING PROTEIN"/>
    <property type="match status" value="1"/>
</dbReference>
<dbReference type="InterPro" id="IPR052513">
    <property type="entry name" value="Thioester_dehydratase-like"/>
</dbReference>
<protein>
    <submittedName>
        <fullName evidence="3">Predicted nucleic-acid-binding protein containing a Zn-ribbon</fullName>
    </submittedName>
</protein>
<dbReference type="AlphaFoldDB" id="U3TBQ2"/>
<dbReference type="InterPro" id="IPR012340">
    <property type="entry name" value="NA-bd_OB-fold"/>
</dbReference>
<dbReference type="PANTHER" id="PTHR34075">
    <property type="entry name" value="BLR3430 PROTEIN"/>
    <property type="match status" value="1"/>
</dbReference>
<dbReference type="InterPro" id="IPR022002">
    <property type="entry name" value="ChsH2_Znr"/>
</dbReference>
<dbReference type="eggNOG" id="arCOG01287">
    <property type="taxonomic scope" value="Archaea"/>
</dbReference>
<accession>U3TBQ2</accession>
<dbReference type="InterPro" id="IPR002878">
    <property type="entry name" value="ChsH2_C"/>
</dbReference>
<keyword evidence="4" id="KW-1185">Reference proteome</keyword>
<evidence type="ECO:0000259" key="1">
    <source>
        <dbReference type="Pfam" id="PF01796"/>
    </source>
</evidence>
<evidence type="ECO:0000313" key="4">
    <source>
        <dbReference type="Proteomes" id="UP000016887"/>
    </source>
</evidence>
<evidence type="ECO:0000313" key="3">
    <source>
        <dbReference type="EMBL" id="BAN90967.1"/>
    </source>
</evidence>
<dbReference type="SUPFAM" id="SSF50249">
    <property type="entry name" value="Nucleic acid-binding proteins"/>
    <property type="match status" value="1"/>
</dbReference>
<dbReference type="EMBL" id="AP012489">
    <property type="protein sequence ID" value="BAN90967.1"/>
    <property type="molecule type" value="Genomic_DNA"/>
</dbReference>
<feature type="domain" description="ChsH2 rubredoxin-like zinc ribbon" evidence="2">
    <location>
        <begin position="47"/>
        <end position="79"/>
    </location>
</feature>
<organism evidence="3 4">
    <name type="scientific">Aeropyrum camini SY1 = JCM 12091</name>
    <dbReference type="NCBI Taxonomy" id="1198449"/>
    <lineage>
        <taxon>Archaea</taxon>
        <taxon>Thermoproteota</taxon>
        <taxon>Thermoprotei</taxon>
        <taxon>Desulfurococcales</taxon>
        <taxon>Desulfurococcaceae</taxon>
        <taxon>Aeropyrum</taxon>
    </lineage>
</organism>
<dbReference type="PATRIC" id="fig|1198449.6.peg.1514"/>
<proteinExistence type="predicted"/>
<dbReference type="Gene3D" id="6.10.30.10">
    <property type="match status" value="1"/>
</dbReference>
<sequence length="182" mass="20427">MVPDGGKKLPGTYLSDKDLRALPGLVEHTPEAKYMFSAGQAQSRFLQGLREGRILGVRCPRCGRVYVPPRSYCEYCFAPTGEWVEVSGEGEVHTAVVSYISTFRERMEKPEIIAVVRLYAPGYSGKGDEYEFPGMFHKLCGVSEEDVMTGRVIGMKVRPRWRPPEERIGSVTDLECFEPVKS</sequence>
<dbReference type="STRING" id="1198449.ACAM_1498"/>
<dbReference type="KEGG" id="acj:ACAM_1498"/>